<proteinExistence type="predicted"/>
<keyword evidence="2" id="KW-1133">Transmembrane helix</keyword>
<protein>
    <submittedName>
        <fullName evidence="4">Zinc ribbon domain-containing protein</fullName>
    </submittedName>
</protein>
<keyword evidence="5" id="KW-1185">Reference proteome</keyword>
<dbReference type="Proteomes" id="UP000773064">
    <property type="component" value="Unassembled WGS sequence"/>
</dbReference>
<keyword evidence="2" id="KW-0812">Transmembrane</keyword>
<dbReference type="Pfam" id="PF13240">
    <property type="entry name" value="Zn_Ribbon_1"/>
    <property type="match status" value="1"/>
</dbReference>
<evidence type="ECO:0000256" key="1">
    <source>
        <dbReference type="SAM" id="MobiDB-lite"/>
    </source>
</evidence>
<feature type="compositionally biased region" description="Polar residues" evidence="1">
    <location>
        <begin position="253"/>
        <end position="278"/>
    </location>
</feature>
<reference evidence="4 5" key="1">
    <citation type="journal article" date="2021" name="Environ. Microbiol.">
        <title>Genetic insights into the dark matter of the mammalian gut microbiota through targeted genome reconstruction.</title>
        <authorList>
            <person name="Lugli G.A."/>
            <person name="Alessandri G."/>
            <person name="Milani C."/>
            <person name="Viappiani A."/>
            <person name="Fontana F."/>
            <person name="Tarracchini C."/>
            <person name="Mancabelli L."/>
            <person name="Argentini C."/>
            <person name="Ruiz L."/>
            <person name="Margolles A."/>
            <person name="van Sinderen D."/>
            <person name="Turroni F."/>
            <person name="Ventura M."/>
        </authorList>
    </citation>
    <scope>NUCLEOTIDE SEQUENCE [LARGE SCALE GENOMIC DNA]</scope>
    <source>
        <strain evidence="4 5">MA2</strain>
    </source>
</reference>
<organism evidence="4 5">
    <name type="scientific">Bifidobacterium santillanense</name>
    <dbReference type="NCBI Taxonomy" id="2809028"/>
    <lineage>
        <taxon>Bacteria</taxon>
        <taxon>Bacillati</taxon>
        <taxon>Actinomycetota</taxon>
        <taxon>Actinomycetes</taxon>
        <taxon>Bifidobacteriales</taxon>
        <taxon>Bifidobacteriaceae</taxon>
        <taxon>Bifidobacterium</taxon>
    </lineage>
</organism>
<accession>A0ABS5UMX7</accession>
<keyword evidence="2" id="KW-0472">Membrane</keyword>
<feature type="transmembrane region" description="Helical" evidence="2">
    <location>
        <begin position="68"/>
        <end position="91"/>
    </location>
</feature>
<evidence type="ECO:0000256" key="2">
    <source>
        <dbReference type="SAM" id="Phobius"/>
    </source>
</evidence>
<feature type="domain" description="Zinc-ribbon" evidence="3">
    <location>
        <begin position="4"/>
        <end position="25"/>
    </location>
</feature>
<feature type="region of interest" description="Disordered" evidence="1">
    <location>
        <begin position="31"/>
        <end position="63"/>
    </location>
</feature>
<name>A0ABS5UMX7_9BIFI</name>
<sequence>MSSFCHKCGAGLSPDSRFCARCGAQVWQGDAPEQSYGHPAKEESAPRTPPQRGDSDPRANMTRPSNSVRAAIVLILILGVFVALAVIGIMAGRGGIGGDSVAGGATSSAQQDDGEDQQDEHPVVSAILANCPSTNNVLVESAENGQYAGVSFSMNAAVDKAAVSQDMDCIREQVGMPSQQQEAYLNGAKLWVTLTQLAMDGFQNSNSGIQSLGFTELGSNAQTRCVIKNISSLLAYCEIGDRDGSQIDAGTQEDATSGQESSSTEQVPAANDDSSSDFGSPEDAVGYEKYKDYDCAAGTTGAIAPCSDIYASMGTGMKYLPFGKENAPADDQYGFEYIPVDENRNGSIDDGE</sequence>
<gene>
    <name evidence="4" type="ORF">JS528_02400</name>
</gene>
<evidence type="ECO:0000313" key="5">
    <source>
        <dbReference type="Proteomes" id="UP000773064"/>
    </source>
</evidence>
<evidence type="ECO:0000259" key="3">
    <source>
        <dbReference type="Pfam" id="PF13240"/>
    </source>
</evidence>
<dbReference type="InterPro" id="IPR026870">
    <property type="entry name" value="Zinc_ribbon_dom"/>
</dbReference>
<evidence type="ECO:0000313" key="4">
    <source>
        <dbReference type="EMBL" id="MBT1172229.1"/>
    </source>
</evidence>
<comment type="caution">
    <text evidence="4">The sequence shown here is derived from an EMBL/GenBank/DDBJ whole genome shotgun (WGS) entry which is preliminary data.</text>
</comment>
<feature type="region of interest" description="Disordered" evidence="1">
    <location>
        <begin position="245"/>
        <end position="283"/>
    </location>
</feature>
<dbReference type="EMBL" id="JAFEJS010000001">
    <property type="protein sequence ID" value="MBT1172229.1"/>
    <property type="molecule type" value="Genomic_DNA"/>
</dbReference>